<evidence type="ECO:0000313" key="1">
    <source>
        <dbReference type="EMBL" id="JAH53092.1"/>
    </source>
</evidence>
<reference evidence="1" key="1">
    <citation type="submission" date="2014-11" db="EMBL/GenBank/DDBJ databases">
        <authorList>
            <person name="Amaro Gonzalez C."/>
        </authorList>
    </citation>
    <scope>NUCLEOTIDE SEQUENCE</scope>
</reference>
<organism evidence="1">
    <name type="scientific">Anguilla anguilla</name>
    <name type="common">European freshwater eel</name>
    <name type="synonym">Muraena anguilla</name>
    <dbReference type="NCBI Taxonomy" id="7936"/>
    <lineage>
        <taxon>Eukaryota</taxon>
        <taxon>Metazoa</taxon>
        <taxon>Chordata</taxon>
        <taxon>Craniata</taxon>
        <taxon>Vertebrata</taxon>
        <taxon>Euteleostomi</taxon>
        <taxon>Actinopterygii</taxon>
        <taxon>Neopterygii</taxon>
        <taxon>Teleostei</taxon>
        <taxon>Anguilliformes</taxon>
        <taxon>Anguillidae</taxon>
        <taxon>Anguilla</taxon>
    </lineage>
</organism>
<accession>A0A0E9TI06</accession>
<protein>
    <submittedName>
        <fullName evidence="1">Uncharacterized protein</fullName>
    </submittedName>
</protein>
<dbReference type="EMBL" id="GBXM01055485">
    <property type="protein sequence ID" value="JAH53092.1"/>
    <property type="molecule type" value="Transcribed_RNA"/>
</dbReference>
<name>A0A0E9TI06_ANGAN</name>
<reference evidence="1" key="2">
    <citation type="journal article" date="2015" name="Fish Shellfish Immunol.">
        <title>Early steps in the European eel (Anguilla anguilla)-Vibrio vulnificus interaction in the gills: Role of the RtxA13 toxin.</title>
        <authorList>
            <person name="Callol A."/>
            <person name="Pajuelo D."/>
            <person name="Ebbesson L."/>
            <person name="Teles M."/>
            <person name="MacKenzie S."/>
            <person name="Amaro C."/>
        </authorList>
    </citation>
    <scope>NUCLEOTIDE SEQUENCE</scope>
</reference>
<dbReference type="AlphaFoldDB" id="A0A0E9TI06"/>
<proteinExistence type="predicted"/>
<sequence length="51" mass="5598">MSFIITNSCSNQPCTQVCQTQTESYTPLPGHEHGPKTGVWALANLDHPTQK</sequence>